<protein>
    <submittedName>
        <fullName evidence="2">Uncharacterized protein</fullName>
    </submittedName>
</protein>
<comment type="caution">
    <text evidence="2">The sequence shown here is derived from an EMBL/GenBank/DDBJ whole genome shotgun (WGS) entry which is preliminary data.</text>
</comment>
<feature type="transmembrane region" description="Helical" evidence="1">
    <location>
        <begin position="112"/>
        <end position="132"/>
    </location>
</feature>
<organism evidence="2 3">
    <name type="scientific">Astrephomene gubernaculifera</name>
    <dbReference type="NCBI Taxonomy" id="47775"/>
    <lineage>
        <taxon>Eukaryota</taxon>
        <taxon>Viridiplantae</taxon>
        <taxon>Chlorophyta</taxon>
        <taxon>core chlorophytes</taxon>
        <taxon>Chlorophyceae</taxon>
        <taxon>CS clade</taxon>
        <taxon>Chlamydomonadales</taxon>
        <taxon>Astrephomenaceae</taxon>
        <taxon>Astrephomene</taxon>
    </lineage>
</organism>
<dbReference type="Proteomes" id="UP001054857">
    <property type="component" value="Unassembled WGS sequence"/>
</dbReference>
<evidence type="ECO:0000313" key="2">
    <source>
        <dbReference type="EMBL" id="GFR48161.1"/>
    </source>
</evidence>
<keyword evidence="1" id="KW-1133">Transmembrane helix</keyword>
<keyword evidence="1" id="KW-0812">Transmembrane</keyword>
<dbReference type="EMBL" id="BMAR01000022">
    <property type="protein sequence ID" value="GFR48161.1"/>
    <property type="molecule type" value="Genomic_DNA"/>
</dbReference>
<reference evidence="2 3" key="1">
    <citation type="journal article" date="2021" name="Sci. Rep.">
        <title>Genome sequencing of the multicellular alga Astrephomene provides insights into convergent evolution of germ-soma differentiation.</title>
        <authorList>
            <person name="Yamashita S."/>
            <person name="Yamamoto K."/>
            <person name="Matsuzaki R."/>
            <person name="Suzuki S."/>
            <person name="Yamaguchi H."/>
            <person name="Hirooka S."/>
            <person name="Minakuchi Y."/>
            <person name="Miyagishima S."/>
            <person name="Kawachi M."/>
            <person name="Toyoda A."/>
            <person name="Nozaki H."/>
        </authorList>
    </citation>
    <scope>NUCLEOTIDE SEQUENCE [LARGE SCALE GENOMIC DNA]</scope>
    <source>
        <strain evidence="2 3">NIES-4017</strain>
    </source>
</reference>
<keyword evidence="3" id="KW-1185">Reference proteome</keyword>
<proteinExistence type="predicted"/>
<name>A0AAD3DUC1_9CHLO</name>
<sequence>MQMTRCSSWAQQSPRADCCALCPRPRRSLKLHCALSLERPNDNIKRKNKPNAPAAAATLVVEPLTTRVSEDEQTAYDAGFQAGLAAAARQSQEKARPVHDSLMRSIVKAFSWRFFSTATTIALAMTFFHASANGQLSAPYLMSWTVAQHCSLTKSPCYPDPHSF</sequence>
<dbReference type="AlphaFoldDB" id="A0AAD3DUC1"/>
<evidence type="ECO:0000313" key="3">
    <source>
        <dbReference type="Proteomes" id="UP001054857"/>
    </source>
</evidence>
<keyword evidence="1" id="KW-0472">Membrane</keyword>
<gene>
    <name evidence="2" type="ORF">Agub_g9996</name>
</gene>
<accession>A0AAD3DUC1</accession>
<evidence type="ECO:0000256" key="1">
    <source>
        <dbReference type="SAM" id="Phobius"/>
    </source>
</evidence>